<dbReference type="Gene3D" id="1.10.3470.10">
    <property type="entry name" value="ABC transporter involved in vitamin B12 uptake, BtuC"/>
    <property type="match status" value="1"/>
</dbReference>
<protein>
    <recommendedName>
        <fullName evidence="11">Iron chelate uptake ABC transporter family permease subunit</fullName>
    </recommendedName>
</protein>
<dbReference type="PANTHER" id="PTHR30472:SF24">
    <property type="entry name" value="FERRIC ENTEROBACTIN TRANSPORT SYSTEM PERMEASE PROTEIN FEPG"/>
    <property type="match status" value="1"/>
</dbReference>
<comment type="caution">
    <text evidence="9">The sequence shown here is derived from an EMBL/GenBank/DDBJ whole genome shotgun (WGS) entry which is preliminary data.</text>
</comment>
<accession>A0ABP7P4U4</accession>
<evidence type="ECO:0000256" key="3">
    <source>
        <dbReference type="ARBA" id="ARBA00022448"/>
    </source>
</evidence>
<organism evidence="9 10">
    <name type="scientific">Gordonia caeni</name>
    <dbReference type="NCBI Taxonomy" id="1007097"/>
    <lineage>
        <taxon>Bacteria</taxon>
        <taxon>Bacillati</taxon>
        <taxon>Actinomycetota</taxon>
        <taxon>Actinomycetes</taxon>
        <taxon>Mycobacteriales</taxon>
        <taxon>Gordoniaceae</taxon>
        <taxon>Gordonia</taxon>
    </lineage>
</organism>
<keyword evidence="4" id="KW-1003">Cell membrane</keyword>
<feature type="transmembrane region" description="Helical" evidence="8">
    <location>
        <begin position="52"/>
        <end position="73"/>
    </location>
</feature>
<keyword evidence="10" id="KW-1185">Reference proteome</keyword>
<dbReference type="Proteomes" id="UP001418444">
    <property type="component" value="Unassembled WGS sequence"/>
</dbReference>
<evidence type="ECO:0000256" key="5">
    <source>
        <dbReference type="ARBA" id="ARBA00022692"/>
    </source>
</evidence>
<comment type="subcellular location">
    <subcellularLocation>
        <location evidence="1">Cell membrane</location>
        <topology evidence="1">Multi-pass membrane protein</topology>
    </subcellularLocation>
</comment>
<evidence type="ECO:0000313" key="9">
    <source>
        <dbReference type="EMBL" id="GAA3958624.1"/>
    </source>
</evidence>
<dbReference type="InterPro" id="IPR037294">
    <property type="entry name" value="ABC_BtuC-like"/>
</dbReference>
<evidence type="ECO:0000256" key="4">
    <source>
        <dbReference type="ARBA" id="ARBA00022475"/>
    </source>
</evidence>
<evidence type="ECO:0000256" key="6">
    <source>
        <dbReference type="ARBA" id="ARBA00022989"/>
    </source>
</evidence>
<evidence type="ECO:0000256" key="2">
    <source>
        <dbReference type="ARBA" id="ARBA00007935"/>
    </source>
</evidence>
<dbReference type="EMBL" id="BAAAZW010000004">
    <property type="protein sequence ID" value="GAA3958624.1"/>
    <property type="molecule type" value="Genomic_DNA"/>
</dbReference>
<dbReference type="Pfam" id="PF01032">
    <property type="entry name" value="FecCD"/>
    <property type="match status" value="1"/>
</dbReference>
<sequence>MATAATGPIGFVAPQITVRLARAPSPPLLSSALTGAAAVLVADTLTRTLLPWSAPIGAVTSALGAPVLIYFLWKATRV</sequence>
<evidence type="ECO:0000256" key="7">
    <source>
        <dbReference type="ARBA" id="ARBA00023136"/>
    </source>
</evidence>
<reference evidence="10" key="1">
    <citation type="journal article" date="2019" name="Int. J. Syst. Evol. Microbiol.">
        <title>The Global Catalogue of Microorganisms (GCM) 10K type strain sequencing project: providing services to taxonomists for standard genome sequencing and annotation.</title>
        <authorList>
            <consortium name="The Broad Institute Genomics Platform"/>
            <consortium name="The Broad Institute Genome Sequencing Center for Infectious Disease"/>
            <person name="Wu L."/>
            <person name="Ma J."/>
        </authorList>
    </citation>
    <scope>NUCLEOTIDE SEQUENCE [LARGE SCALE GENOMIC DNA]</scope>
    <source>
        <strain evidence="10">JCM 16923</strain>
    </source>
</reference>
<keyword evidence="6 8" id="KW-1133">Transmembrane helix</keyword>
<dbReference type="PANTHER" id="PTHR30472">
    <property type="entry name" value="FERRIC ENTEROBACTIN TRANSPORT SYSTEM PERMEASE PROTEIN"/>
    <property type="match status" value="1"/>
</dbReference>
<comment type="similarity">
    <text evidence="2">Belongs to the binding-protein-dependent transport system permease family. FecCD subfamily.</text>
</comment>
<evidence type="ECO:0000313" key="10">
    <source>
        <dbReference type="Proteomes" id="UP001418444"/>
    </source>
</evidence>
<proteinExistence type="inferred from homology"/>
<evidence type="ECO:0000256" key="1">
    <source>
        <dbReference type="ARBA" id="ARBA00004651"/>
    </source>
</evidence>
<dbReference type="SUPFAM" id="SSF81345">
    <property type="entry name" value="ABC transporter involved in vitamin B12 uptake, BtuC"/>
    <property type="match status" value="1"/>
</dbReference>
<keyword evidence="7 8" id="KW-0472">Membrane</keyword>
<dbReference type="InterPro" id="IPR000522">
    <property type="entry name" value="ABC_transptr_permease_BtuC"/>
</dbReference>
<gene>
    <name evidence="9" type="ORF">GCM10022231_17750</name>
</gene>
<keyword evidence="5 8" id="KW-0812">Transmembrane</keyword>
<keyword evidence="3" id="KW-0813">Transport</keyword>
<evidence type="ECO:0008006" key="11">
    <source>
        <dbReference type="Google" id="ProtNLM"/>
    </source>
</evidence>
<evidence type="ECO:0000256" key="8">
    <source>
        <dbReference type="SAM" id="Phobius"/>
    </source>
</evidence>
<name>A0ABP7P4U4_9ACTN</name>